<protein>
    <submittedName>
        <fullName evidence="3">Uncharacterized protein</fullName>
    </submittedName>
</protein>
<evidence type="ECO:0000256" key="1">
    <source>
        <dbReference type="SAM" id="MobiDB-lite"/>
    </source>
</evidence>
<feature type="compositionally biased region" description="Polar residues" evidence="1">
    <location>
        <begin position="208"/>
        <end position="217"/>
    </location>
</feature>
<keyword evidence="4" id="KW-1185">Reference proteome</keyword>
<sequence length="247" mass="26676">MGVLWMFVMLASCIMDRITIKNFKTGALRADLRMTWKPPVAAKSLGRRRGSGLGEHTAEANQNNAHPLDNAAVLEEPGHRKSERQHELELAIDAVAQRAQEVQHAAHEDVHPRRQGPAHEDDDLGAGGEAAEGHERLDALSDLCHGDHDGEAPDGGPRRQAERTLALLLGNRGSTPSSGSGTGTPRGPQMMSEPCFCCSFSTFRFSANQSGETTEAQSRNTTSSTTPNRTENGANENHNSGKQLIKK</sequence>
<keyword evidence="2" id="KW-0732">Signal</keyword>
<name>A0ABN9QAW3_9DINO</name>
<evidence type="ECO:0000313" key="3">
    <source>
        <dbReference type="EMBL" id="CAK0801747.1"/>
    </source>
</evidence>
<feature type="compositionally biased region" description="Low complexity" evidence="1">
    <location>
        <begin position="218"/>
        <end position="230"/>
    </location>
</feature>
<feature type="compositionally biased region" description="Low complexity" evidence="1">
    <location>
        <begin position="172"/>
        <end position="188"/>
    </location>
</feature>
<organism evidence="3 4">
    <name type="scientific">Prorocentrum cordatum</name>
    <dbReference type="NCBI Taxonomy" id="2364126"/>
    <lineage>
        <taxon>Eukaryota</taxon>
        <taxon>Sar</taxon>
        <taxon>Alveolata</taxon>
        <taxon>Dinophyceae</taxon>
        <taxon>Prorocentrales</taxon>
        <taxon>Prorocentraceae</taxon>
        <taxon>Prorocentrum</taxon>
    </lineage>
</organism>
<feature type="chain" id="PRO_5046255889" evidence="2">
    <location>
        <begin position="16"/>
        <end position="247"/>
    </location>
</feature>
<dbReference type="EMBL" id="CAUYUJ010002657">
    <property type="protein sequence ID" value="CAK0801747.1"/>
    <property type="molecule type" value="Genomic_DNA"/>
</dbReference>
<evidence type="ECO:0000313" key="4">
    <source>
        <dbReference type="Proteomes" id="UP001189429"/>
    </source>
</evidence>
<feature type="non-terminal residue" evidence="3">
    <location>
        <position position="247"/>
    </location>
</feature>
<feature type="signal peptide" evidence="2">
    <location>
        <begin position="1"/>
        <end position="15"/>
    </location>
</feature>
<evidence type="ECO:0000256" key="2">
    <source>
        <dbReference type="SAM" id="SignalP"/>
    </source>
</evidence>
<dbReference type="Proteomes" id="UP001189429">
    <property type="component" value="Unassembled WGS sequence"/>
</dbReference>
<accession>A0ABN9QAW3</accession>
<feature type="region of interest" description="Disordered" evidence="1">
    <location>
        <begin position="100"/>
        <end position="129"/>
    </location>
</feature>
<gene>
    <name evidence="3" type="ORF">PCOR1329_LOCUS9514</name>
</gene>
<feature type="region of interest" description="Disordered" evidence="1">
    <location>
        <begin position="169"/>
        <end position="188"/>
    </location>
</feature>
<feature type="compositionally biased region" description="Polar residues" evidence="1">
    <location>
        <begin position="231"/>
        <end position="247"/>
    </location>
</feature>
<proteinExistence type="predicted"/>
<feature type="region of interest" description="Disordered" evidence="1">
    <location>
        <begin position="43"/>
        <end position="69"/>
    </location>
</feature>
<feature type="region of interest" description="Disordered" evidence="1">
    <location>
        <begin position="208"/>
        <end position="247"/>
    </location>
</feature>
<reference evidence="3" key="1">
    <citation type="submission" date="2023-10" db="EMBL/GenBank/DDBJ databases">
        <authorList>
            <person name="Chen Y."/>
            <person name="Shah S."/>
            <person name="Dougan E. K."/>
            <person name="Thang M."/>
            <person name="Chan C."/>
        </authorList>
    </citation>
    <scope>NUCLEOTIDE SEQUENCE [LARGE SCALE GENOMIC DNA]</scope>
</reference>
<comment type="caution">
    <text evidence="3">The sequence shown here is derived from an EMBL/GenBank/DDBJ whole genome shotgun (WGS) entry which is preliminary data.</text>
</comment>